<dbReference type="InterPro" id="IPR003964">
    <property type="entry name" value="Carb_kinase"/>
</dbReference>
<dbReference type="GO" id="GO:0005829">
    <property type="term" value="C:cytosol"/>
    <property type="evidence" value="ECO:0007669"/>
    <property type="project" value="TreeGrafter"/>
</dbReference>
<dbReference type="GO" id="GO:0019546">
    <property type="term" value="P:L-arginine deiminase pathway"/>
    <property type="evidence" value="ECO:0007669"/>
    <property type="project" value="TreeGrafter"/>
</dbReference>
<reference evidence="11 12" key="1">
    <citation type="submission" date="2016-07" db="EMBL/GenBank/DDBJ databases">
        <title>Genome and transcriptome analysis of iron-reducing fermentative bacteria Anoxybacter fermentans.</title>
        <authorList>
            <person name="Zeng X."/>
            <person name="Shao Z."/>
        </authorList>
    </citation>
    <scope>NUCLEOTIDE SEQUENCE [LARGE SCALE GENOMIC DNA]</scope>
    <source>
        <strain evidence="11 12">DY22613</strain>
    </source>
</reference>
<evidence type="ECO:0000256" key="4">
    <source>
        <dbReference type="ARBA" id="ARBA00022503"/>
    </source>
</evidence>
<keyword evidence="6 9" id="KW-0418">Kinase</keyword>
<dbReference type="Gene3D" id="3.40.1160.10">
    <property type="entry name" value="Acetylglutamate kinase-like"/>
    <property type="match status" value="1"/>
</dbReference>
<keyword evidence="4" id="KW-0056">Arginine metabolism</keyword>
<comment type="pathway">
    <text evidence="1">Metabolic intermediate metabolism; carbamoyl phosphate degradation; CO(2) and NH(3) from carbamoyl phosphate: step 1/1.</text>
</comment>
<evidence type="ECO:0000256" key="9">
    <source>
        <dbReference type="PIRNR" id="PIRNR000723"/>
    </source>
</evidence>
<feature type="domain" description="Aspartate/glutamate/uridylate kinase" evidence="10">
    <location>
        <begin position="4"/>
        <end position="295"/>
    </location>
</feature>
<protein>
    <recommendedName>
        <fullName evidence="3 8">Carbamate kinase</fullName>
    </recommendedName>
</protein>
<dbReference type="PRINTS" id="PR01469">
    <property type="entry name" value="CARBMTKINASE"/>
</dbReference>
<dbReference type="RefSeq" id="WP_127017952.1">
    <property type="nucleotide sequence ID" value="NZ_CP016379.1"/>
</dbReference>
<dbReference type="CDD" id="cd04235">
    <property type="entry name" value="AAK_CK"/>
    <property type="match status" value="1"/>
</dbReference>
<comment type="similarity">
    <text evidence="2 9">Belongs to the carbamate kinase family.</text>
</comment>
<evidence type="ECO:0000313" key="12">
    <source>
        <dbReference type="Proteomes" id="UP000267250"/>
    </source>
</evidence>
<dbReference type="InterPro" id="IPR036393">
    <property type="entry name" value="AceGlu_kinase-like_sf"/>
</dbReference>
<dbReference type="GO" id="GO:0008804">
    <property type="term" value="F:carbamate kinase activity"/>
    <property type="evidence" value="ECO:0007669"/>
    <property type="project" value="UniProtKB-UniRule"/>
</dbReference>
<evidence type="ECO:0000256" key="8">
    <source>
        <dbReference type="NCBIfam" id="TIGR00746"/>
    </source>
</evidence>
<dbReference type="NCBIfam" id="NF009007">
    <property type="entry name" value="PRK12352.1"/>
    <property type="match status" value="1"/>
</dbReference>
<evidence type="ECO:0000256" key="6">
    <source>
        <dbReference type="ARBA" id="ARBA00022777"/>
    </source>
</evidence>
<dbReference type="Pfam" id="PF00696">
    <property type="entry name" value="AA_kinase"/>
    <property type="match status" value="1"/>
</dbReference>
<dbReference type="PANTHER" id="PTHR30409:SF1">
    <property type="entry name" value="CARBAMATE KINASE-RELATED"/>
    <property type="match status" value="1"/>
</dbReference>
<dbReference type="OrthoDB" id="9766717at2"/>
<keyword evidence="5 9" id="KW-0808">Transferase</keyword>
<sequence length="314" mass="33876">MAKVITVALGGNAINKPGQKGTAEEQFENVRNTTKQIVKMIKKGHKIIITHGNGPQVGSILIQQEAGSDQVPPMTLDICGSQTQGQIGYMIQQSLGNEMKKEGINKTVVSLVTQVIVDRNDEAFQNPRKPVGPFFDEEHAKKMMKEKGETWIEDAGRGWRKVVPSPIPKGIVEIEAIKSLVDAGFIVVASGGGGIPVVINEDGTYTGVEAVIDKDRAGEVLAEEVNADILMILTDVPYAAINYGTPEQKNLEKVKLSEMKRYFAEGHFKAGSMGPKVEAAIKFVENGGEKAIIASLENALEALENDKGTVIIPD</sequence>
<dbReference type="InterPro" id="IPR001048">
    <property type="entry name" value="Asp/Glu/Uridylate_kinase"/>
</dbReference>
<evidence type="ECO:0000256" key="1">
    <source>
        <dbReference type="ARBA" id="ARBA00005118"/>
    </source>
</evidence>
<evidence type="ECO:0000256" key="7">
    <source>
        <dbReference type="ARBA" id="ARBA00048467"/>
    </source>
</evidence>
<evidence type="ECO:0000313" key="11">
    <source>
        <dbReference type="EMBL" id="AZR74590.1"/>
    </source>
</evidence>
<evidence type="ECO:0000256" key="2">
    <source>
        <dbReference type="ARBA" id="ARBA00011066"/>
    </source>
</evidence>
<dbReference type="NCBIfam" id="TIGR00746">
    <property type="entry name" value="arcC"/>
    <property type="match status" value="1"/>
</dbReference>
<name>A0A3S9T230_9FIRM</name>
<comment type="catalytic activity">
    <reaction evidence="7">
        <text>hydrogencarbonate + NH4(+) + ATP = carbamoyl phosphate + ADP + H2O + H(+)</text>
        <dbReference type="Rhea" id="RHEA:10152"/>
        <dbReference type="ChEBI" id="CHEBI:15377"/>
        <dbReference type="ChEBI" id="CHEBI:15378"/>
        <dbReference type="ChEBI" id="CHEBI:17544"/>
        <dbReference type="ChEBI" id="CHEBI:28938"/>
        <dbReference type="ChEBI" id="CHEBI:30616"/>
        <dbReference type="ChEBI" id="CHEBI:58228"/>
        <dbReference type="ChEBI" id="CHEBI:456216"/>
        <dbReference type="EC" id="2.7.2.2"/>
    </reaction>
</comment>
<keyword evidence="12" id="KW-1185">Reference proteome</keyword>
<evidence type="ECO:0000256" key="5">
    <source>
        <dbReference type="ARBA" id="ARBA00022679"/>
    </source>
</evidence>
<organism evidence="11 12">
    <name type="scientific">Anoxybacter fermentans</name>
    <dbReference type="NCBI Taxonomy" id="1323375"/>
    <lineage>
        <taxon>Bacteria</taxon>
        <taxon>Bacillati</taxon>
        <taxon>Bacillota</taxon>
        <taxon>Clostridia</taxon>
        <taxon>Halanaerobiales</taxon>
        <taxon>Anoxybacter</taxon>
    </lineage>
</organism>
<dbReference type="KEGG" id="aft:BBF96_15135"/>
<evidence type="ECO:0000259" key="10">
    <source>
        <dbReference type="Pfam" id="PF00696"/>
    </source>
</evidence>
<dbReference type="SUPFAM" id="SSF53633">
    <property type="entry name" value="Carbamate kinase-like"/>
    <property type="match status" value="1"/>
</dbReference>
<accession>A0A3S9T230</accession>
<evidence type="ECO:0000256" key="3">
    <source>
        <dbReference type="ARBA" id="ARBA00013070"/>
    </source>
</evidence>
<dbReference type="PANTHER" id="PTHR30409">
    <property type="entry name" value="CARBAMATE KINASE"/>
    <property type="match status" value="1"/>
</dbReference>
<dbReference type="EMBL" id="CP016379">
    <property type="protein sequence ID" value="AZR74590.1"/>
    <property type="molecule type" value="Genomic_DNA"/>
</dbReference>
<dbReference type="UniPathway" id="UPA00996">
    <property type="reaction ID" value="UER00366"/>
</dbReference>
<dbReference type="Proteomes" id="UP000267250">
    <property type="component" value="Chromosome"/>
</dbReference>
<dbReference type="AlphaFoldDB" id="A0A3S9T230"/>
<dbReference type="PIRSF" id="PIRSF000723">
    <property type="entry name" value="Carbamate_kin"/>
    <property type="match status" value="1"/>
</dbReference>
<gene>
    <name evidence="11" type="ORF">BBF96_15135</name>
</gene>
<dbReference type="FunFam" id="3.40.1160.10:FF:000007">
    <property type="entry name" value="Carbamate kinase"/>
    <property type="match status" value="1"/>
</dbReference>
<proteinExistence type="inferred from homology"/>